<reference evidence="1 2" key="1">
    <citation type="submission" date="2019-03" db="EMBL/GenBank/DDBJ databases">
        <title>The genome sequence of a newly discovered highly antifungal drug resistant Aspergillus species, Aspergillus tanneri NIH 1004.</title>
        <authorList>
            <person name="Mounaud S."/>
            <person name="Singh I."/>
            <person name="Joardar V."/>
            <person name="Pakala S."/>
            <person name="Pakala S."/>
            <person name="Venepally P."/>
            <person name="Hoover J."/>
            <person name="Nierman W."/>
            <person name="Chung J."/>
            <person name="Losada L."/>
        </authorList>
    </citation>
    <scope>NUCLEOTIDE SEQUENCE [LARGE SCALE GENOMIC DNA]</scope>
    <source>
        <strain evidence="1 2">NIH1004</strain>
    </source>
</reference>
<accession>A0A4S3J0E2</accession>
<evidence type="ECO:0000313" key="1">
    <source>
        <dbReference type="EMBL" id="THC87328.1"/>
    </source>
</evidence>
<dbReference type="AlphaFoldDB" id="A0A4S3J0E2"/>
<comment type="caution">
    <text evidence="1">The sequence shown here is derived from an EMBL/GenBank/DDBJ whole genome shotgun (WGS) entry which is preliminary data.</text>
</comment>
<keyword evidence="2" id="KW-1185">Reference proteome</keyword>
<evidence type="ECO:0000313" key="2">
    <source>
        <dbReference type="Proteomes" id="UP000308092"/>
    </source>
</evidence>
<proteinExistence type="predicted"/>
<dbReference type="EMBL" id="SOSA01001282">
    <property type="protein sequence ID" value="THC87328.1"/>
    <property type="molecule type" value="Genomic_DNA"/>
</dbReference>
<organism evidence="1 2">
    <name type="scientific">Aspergillus tanneri</name>
    <dbReference type="NCBI Taxonomy" id="1220188"/>
    <lineage>
        <taxon>Eukaryota</taxon>
        <taxon>Fungi</taxon>
        <taxon>Dikarya</taxon>
        <taxon>Ascomycota</taxon>
        <taxon>Pezizomycotina</taxon>
        <taxon>Eurotiomycetes</taxon>
        <taxon>Eurotiomycetidae</taxon>
        <taxon>Eurotiales</taxon>
        <taxon>Aspergillaceae</taxon>
        <taxon>Aspergillus</taxon>
        <taxon>Aspergillus subgen. Circumdati</taxon>
    </lineage>
</organism>
<sequence>MKRSSWGLYAVLYNGSSTGRKITLSEAVEAQD</sequence>
<name>A0A4S3J0E2_9EURO</name>
<gene>
    <name evidence="1" type="ORF">EYZ11_013226</name>
</gene>
<protein>
    <submittedName>
        <fullName evidence="1">Uncharacterized protein</fullName>
    </submittedName>
</protein>
<dbReference type="Proteomes" id="UP000308092">
    <property type="component" value="Unassembled WGS sequence"/>
</dbReference>
<dbReference type="VEuPathDB" id="FungiDB:EYZ11_013226"/>